<sequence length="216" mass="22841">MSSIKKVAVIGLGSIGKAVAKNLVKGNHPVIVASRKLEDAHNYAKTLGSLATATDTESAIKEADILILSVWFDVEQELLKKHASELDGKIIIDPSNPIVPDEKGGFKKIISENESSGEIIATLVPSNAKFVKAFGTLGAETLGSAAFATPERNVLFYASDDQSVDDDIENLITDSGFDAVKVGGINKSIRIEVFGDLNEFGGLGKAITKEVAVSKL</sequence>
<dbReference type="OrthoDB" id="663900at2"/>
<dbReference type="GO" id="GO:0016491">
    <property type="term" value="F:oxidoreductase activity"/>
    <property type="evidence" value="ECO:0007669"/>
    <property type="project" value="UniProtKB-KW"/>
</dbReference>
<dbReference type="PANTHER" id="PTHR14239">
    <property type="entry name" value="DUDULIN-RELATED"/>
    <property type="match status" value="1"/>
</dbReference>
<dbReference type="InterPro" id="IPR051267">
    <property type="entry name" value="STEAP_metalloreductase"/>
</dbReference>
<reference evidence="3 4" key="1">
    <citation type="submission" date="2019-09" db="EMBL/GenBank/DDBJ databases">
        <title>Complete genome sequence of Arachidicoccus sp. B3-10 isolated from apple orchard soil.</title>
        <authorList>
            <person name="Kim H.S."/>
            <person name="Han K.-I."/>
            <person name="Suh M.K."/>
            <person name="Lee K.C."/>
            <person name="Eom M.K."/>
            <person name="Kim J.-S."/>
            <person name="Kang S.W."/>
            <person name="Sin Y."/>
            <person name="Lee J.-S."/>
        </authorList>
    </citation>
    <scope>NUCLEOTIDE SEQUENCE [LARGE SCALE GENOMIC DNA]</scope>
    <source>
        <strain evidence="3 4">B3-10</strain>
    </source>
</reference>
<dbReference type="InterPro" id="IPR036291">
    <property type="entry name" value="NAD(P)-bd_dom_sf"/>
</dbReference>
<evidence type="ECO:0000256" key="1">
    <source>
        <dbReference type="ARBA" id="ARBA00023002"/>
    </source>
</evidence>
<dbReference type="AlphaFoldDB" id="A0A5P2FZN0"/>
<evidence type="ECO:0000313" key="4">
    <source>
        <dbReference type="Proteomes" id="UP000292424"/>
    </source>
</evidence>
<evidence type="ECO:0000259" key="2">
    <source>
        <dbReference type="Pfam" id="PF03807"/>
    </source>
</evidence>
<gene>
    <name evidence="3" type="ORF">E0W69_007005</name>
</gene>
<dbReference type="SUPFAM" id="SSF51735">
    <property type="entry name" value="NAD(P)-binding Rossmann-fold domains"/>
    <property type="match status" value="1"/>
</dbReference>
<accession>A0A5P2FZN0</accession>
<dbReference type="EMBL" id="CP044016">
    <property type="protein sequence ID" value="QES88417.1"/>
    <property type="molecule type" value="Genomic_DNA"/>
</dbReference>
<organism evidence="3 4">
    <name type="scientific">Rhizosphaericola mali</name>
    <dbReference type="NCBI Taxonomy" id="2545455"/>
    <lineage>
        <taxon>Bacteria</taxon>
        <taxon>Pseudomonadati</taxon>
        <taxon>Bacteroidota</taxon>
        <taxon>Chitinophagia</taxon>
        <taxon>Chitinophagales</taxon>
        <taxon>Chitinophagaceae</taxon>
        <taxon>Rhizosphaericola</taxon>
    </lineage>
</organism>
<name>A0A5P2FZN0_9BACT</name>
<dbReference type="Gene3D" id="3.40.50.720">
    <property type="entry name" value="NAD(P)-binding Rossmann-like Domain"/>
    <property type="match status" value="1"/>
</dbReference>
<dbReference type="PANTHER" id="PTHR14239:SF10">
    <property type="entry name" value="REDUCTASE"/>
    <property type="match status" value="1"/>
</dbReference>
<keyword evidence="4" id="KW-1185">Reference proteome</keyword>
<dbReference type="InterPro" id="IPR028939">
    <property type="entry name" value="P5C_Rdtase_cat_N"/>
</dbReference>
<dbReference type="Pfam" id="PF03807">
    <property type="entry name" value="F420_oxidored"/>
    <property type="match status" value="1"/>
</dbReference>
<dbReference type="Proteomes" id="UP000292424">
    <property type="component" value="Chromosome"/>
</dbReference>
<feature type="domain" description="Pyrroline-5-carboxylate reductase catalytic N-terminal" evidence="2">
    <location>
        <begin position="6"/>
        <end position="97"/>
    </location>
</feature>
<dbReference type="RefSeq" id="WP_131329305.1">
    <property type="nucleotide sequence ID" value="NZ_CP044016.1"/>
</dbReference>
<evidence type="ECO:0000313" key="3">
    <source>
        <dbReference type="EMBL" id="QES88417.1"/>
    </source>
</evidence>
<proteinExistence type="predicted"/>
<protein>
    <submittedName>
        <fullName evidence="3">NADP oxidoreductase coenzyme F420-dependent</fullName>
    </submittedName>
</protein>
<keyword evidence="1" id="KW-0560">Oxidoreductase</keyword>
<dbReference type="KEGG" id="arac:E0W69_007005"/>